<dbReference type="GO" id="GO:0004672">
    <property type="term" value="F:protein kinase activity"/>
    <property type="evidence" value="ECO:0007669"/>
    <property type="project" value="InterPro"/>
</dbReference>
<feature type="domain" description="Protein kinase" evidence="1">
    <location>
        <begin position="331"/>
        <end position="545"/>
    </location>
</feature>
<dbReference type="Gene3D" id="1.10.510.10">
    <property type="entry name" value="Transferase(Phosphotransferase) domain 1"/>
    <property type="match status" value="1"/>
</dbReference>
<dbReference type="Proteomes" id="UP000297245">
    <property type="component" value="Unassembled WGS sequence"/>
</dbReference>
<evidence type="ECO:0000259" key="1">
    <source>
        <dbReference type="PROSITE" id="PS50011"/>
    </source>
</evidence>
<dbReference type="SUPFAM" id="SSF56112">
    <property type="entry name" value="Protein kinase-like (PK-like)"/>
    <property type="match status" value="1"/>
</dbReference>
<gene>
    <name evidence="2" type="ORF">K435DRAFT_852384</name>
</gene>
<organism evidence="2 3">
    <name type="scientific">Dendrothele bispora (strain CBS 962.96)</name>
    <dbReference type="NCBI Taxonomy" id="1314807"/>
    <lineage>
        <taxon>Eukaryota</taxon>
        <taxon>Fungi</taxon>
        <taxon>Dikarya</taxon>
        <taxon>Basidiomycota</taxon>
        <taxon>Agaricomycotina</taxon>
        <taxon>Agaricomycetes</taxon>
        <taxon>Agaricomycetidae</taxon>
        <taxon>Agaricales</taxon>
        <taxon>Agaricales incertae sedis</taxon>
        <taxon>Dendrothele</taxon>
    </lineage>
</organism>
<evidence type="ECO:0000313" key="3">
    <source>
        <dbReference type="Proteomes" id="UP000297245"/>
    </source>
</evidence>
<dbReference type="OrthoDB" id="2996575at2759"/>
<sequence length="545" mass="61821">MSTPTVYDLLTKACQARQKITFHLPQKSTGTKTTSKKEAALTAENRVNLITRSDQYLEAARERWLPVLKNTNATVQSVARINAEIGTWSSHGNVVHERTETDTHMHRSTELIMIAEALQAVVEKDPQLNGYGVFLHHVFEREGGGEWGTIPDHRLVLRFKKLEEIAAAFPMDNQPRHRRVLVSEEDKKSALGKKMFKEEEGDSIPILWPSGQKGEQTPNTTKVVIQITTQMHSLNEVGERVEKSIFYTLDRTIYIQKENKTLVCSKSESPSMIDDAVWILEALEKTKASIPEWYEQTQNDLKTRKDTKTGKPLFTNEPLHMGFFTVSPTPARVFRNLYYGLRSHLYKATLSLVPGVKIGVGDVYEFEFKHAVFRWLPSLMPLKFPDVTVDTDDKLVAINKSTGFVAKMIESSEDYKHEHKMTLVALSILPQNVPQILASFEDYGLNLLLLAYTGDALNTWSDLSKIQLEKLLDLIQTLHLANLHHHDIRPPNVTVDQWGNVSLIDFGSSQMTTGGDECPDCEDEEVIQELNEAIRVLEEEQQEEA</sequence>
<protein>
    <recommendedName>
        <fullName evidence="1">Protein kinase domain-containing protein</fullName>
    </recommendedName>
</protein>
<dbReference type="InterPro" id="IPR011009">
    <property type="entry name" value="Kinase-like_dom_sf"/>
</dbReference>
<dbReference type="AlphaFoldDB" id="A0A4S8MJI7"/>
<accession>A0A4S8MJI7</accession>
<dbReference type="GO" id="GO:0005524">
    <property type="term" value="F:ATP binding"/>
    <property type="evidence" value="ECO:0007669"/>
    <property type="project" value="InterPro"/>
</dbReference>
<dbReference type="EMBL" id="ML179072">
    <property type="protein sequence ID" value="THV02948.1"/>
    <property type="molecule type" value="Genomic_DNA"/>
</dbReference>
<proteinExistence type="predicted"/>
<name>A0A4S8MJI7_DENBC</name>
<dbReference type="InterPro" id="IPR000719">
    <property type="entry name" value="Prot_kinase_dom"/>
</dbReference>
<reference evidence="2 3" key="1">
    <citation type="journal article" date="2019" name="Nat. Ecol. Evol.">
        <title>Megaphylogeny resolves global patterns of mushroom evolution.</title>
        <authorList>
            <person name="Varga T."/>
            <person name="Krizsan K."/>
            <person name="Foldi C."/>
            <person name="Dima B."/>
            <person name="Sanchez-Garcia M."/>
            <person name="Sanchez-Ramirez S."/>
            <person name="Szollosi G.J."/>
            <person name="Szarkandi J.G."/>
            <person name="Papp V."/>
            <person name="Albert L."/>
            <person name="Andreopoulos W."/>
            <person name="Angelini C."/>
            <person name="Antonin V."/>
            <person name="Barry K.W."/>
            <person name="Bougher N.L."/>
            <person name="Buchanan P."/>
            <person name="Buyck B."/>
            <person name="Bense V."/>
            <person name="Catcheside P."/>
            <person name="Chovatia M."/>
            <person name="Cooper J."/>
            <person name="Damon W."/>
            <person name="Desjardin D."/>
            <person name="Finy P."/>
            <person name="Geml J."/>
            <person name="Haridas S."/>
            <person name="Hughes K."/>
            <person name="Justo A."/>
            <person name="Karasinski D."/>
            <person name="Kautmanova I."/>
            <person name="Kiss B."/>
            <person name="Kocsube S."/>
            <person name="Kotiranta H."/>
            <person name="LaButti K.M."/>
            <person name="Lechner B.E."/>
            <person name="Liimatainen K."/>
            <person name="Lipzen A."/>
            <person name="Lukacs Z."/>
            <person name="Mihaltcheva S."/>
            <person name="Morgado L.N."/>
            <person name="Niskanen T."/>
            <person name="Noordeloos M.E."/>
            <person name="Ohm R.A."/>
            <person name="Ortiz-Santana B."/>
            <person name="Ovrebo C."/>
            <person name="Racz N."/>
            <person name="Riley R."/>
            <person name="Savchenko A."/>
            <person name="Shiryaev A."/>
            <person name="Soop K."/>
            <person name="Spirin V."/>
            <person name="Szebenyi C."/>
            <person name="Tomsovsky M."/>
            <person name="Tulloss R.E."/>
            <person name="Uehling J."/>
            <person name="Grigoriev I.V."/>
            <person name="Vagvolgyi C."/>
            <person name="Papp T."/>
            <person name="Martin F.M."/>
            <person name="Miettinen O."/>
            <person name="Hibbett D.S."/>
            <person name="Nagy L.G."/>
        </authorList>
    </citation>
    <scope>NUCLEOTIDE SEQUENCE [LARGE SCALE GENOMIC DNA]</scope>
    <source>
        <strain evidence="2 3">CBS 962.96</strain>
    </source>
</reference>
<dbReference type="PROSITE" id="PS50011">
    <property type="entry name" value="PROTEIN_KINASE_DOM"/>
    <property type="match status" value="1"/>
</dbReference>
<keyword evidence="3" id="KW-1185">Reference proteome</keyword>
<evidence type="ECO:0000313" key="2">
    <source>
        <dbReference type="EMBL" id="THV02948.1"/>
    </source>
</evidence>